<evidence type="ECO:0000256" key="1">
    <source>
        <dbReference type="SAM" id="MobiDB-lite"/>
    </source>
</evidence>
<organism evidence="2 3">
    <name type="scientific">Hibiscus sabdariffa</name>
    <name type="common">roselle</name>
    <dbReference type="NCBI Taxonomy" id="183260"/>
    <lineage>
        <taxon>Eukaryota</taxon>
        <taxon>Viridiplantae</taxon>
        <taxon>Streptophyta</taxon>
        <taxon>Embryophyta</taxon>
        <taxon>Tracheophyta</taxon>
        <taxon>Spermatophyta</taxon>
        <taxon>Magnoliopsida</taxon>
        <taxon>eudicotyledons</taxon>
        <taxon>Gunneridae</taxon>
        <taxon>Pentapetalae</taxon>
        <taxon>rosids</taxon>
        <taxon>malvids</taxon>
        <taxon>Malvales</taxon>
        <taxon>Malvaceae</taxon>
        <taxon>Malvoideae</taxon>
        <taxon>Hibiscus</taxon>
    </lineage>
</organism>
<evidence type="ECO:0000313" key="2">
    <source>
        <dbReference type="EMBL" id="KAK8558888.1"/>
    </source>
</evidence>
<keyword evidence="3" id="KW-1185">Reference proteome</keyword>
<name>A0ABR2EE11_9ROSI</name>
<protein>
    <submittedName>
        <fullName evidence="2">Uncharacterized protein</fullName>
    </submittedName>
</protein>
<dbReference type="EMBL" id="JBBPBM010000015">
    <property type="protein sequence ID" value="KAK8558888.1"/>
    <property type="molecule type" value="Genomic_DNA"/>
</dbReference>
<comment type="caution">
    <text evidence="2">The sequence shown here is derived from an EMBL/GenBank/DDBJ whole genome shotgun (WGS) entry which is preliminary data.</text>
</comment>
<reference evidence="2 3" key="1">
    <citation type="journal article" date="2024" name="G3 (Bethesda)">
        <title>Genome assembly of Hibiscus sabdariffa L. provides insights into metabolisms of medicinal natural products.</title>
        <authorList>
            <person name="Kim T."/>
        </authorList>
    </citation>
    <scope>NUCLEOTIDE SEQUENCE [LARGE SCALE GENOMIC DNA]</scope>
    <source>
        <strain evidence="2">TK-2024</strain>
        <tissue evidence="2">Old leaves</tissue>
    </source>
</reference>
<evidence type="ECO:0000313" key="3">
    <source>
        <dbReference type="Proteomes" id="UP001472677"/>
    </source>
</evidence>
<accession>A0ABR2EE11</accession>
<feature type="compositionally biased region" description="Polar residues" evidence="1">
    <location>
        <begin position="80"/>
        <end position="102"/>
    </location>
</feature>
<sequence>PNGDRRDSTFATWATRPYHVQKVDIPASCAHATHPVDGVGPPRVTIRLNLNSIWTVHLRRIPNRQIKLVQRFALRPNKTPLMNSYRSSTSSHVPDQTASMSSRYDHQEL</sequence>
<dbReference type="Proteomes" id="UP001472677">
    <property type="component" value="Unassembled WGS sequence"/>
</dbReference>
<proteinExistence type="predicted"/>
<feature type="region of interest" description="Disordered" evidence="1">
    <location>
        <begin position="79"/>
        <end position="109"/>
    </location>
</feature>
<gene>
    <name evidence="2" type="ORF">V6N12_042180</name>
</gene>
<feature type="non-terminal residue" evidence="2">
    <location>
        <position position="1"/>
    </location>
</feature>